<dbReference type="InterPro" id="IPR029058">
    <property type="entry name" value="AB_hydrolase_fold"/>
</dbReference>
<reference evidence="3" key="1">
    <citation type="journal article" date="2019" name="Int. J. Syst. Evol. Microbiol.">
        <title>The Global Catalogue of Microorganisms (GCM) 10K type strain sequencing project: providing services to taxonomists for standard genome sequencing and annotation.</title>
        <authorList>
            <consortium name="The Broad Institute Genomics Platform"/>
            <consortium name="The Broad Institute Genome Sequencing Center for Infectious Disease"/>
            <person name="Wu L."/>
            <person name="Ma J."/>
        </authorList>
    </citation>
    <scope>NUCLEOTIDE SEQUENCE [LARGE SCALE GENOMIC DNA]</scope>
    <source>
        <strain evidence="3">XZYJ18</strain>
    </source>
</reference>
<evidence type="ECO:0000313" key="2">
    <source>
        <dbReference type="EMBL" id="MFC5138370.1"/>
    </source>
</evidence>
<organism evidence="2 3">
    <name type="scientific">Actinomycetospora rhizophila</name>
    <dbReference type="NCBI Taxonomy" id="1416876"/>
    <lineage>
        <taxon>Bacteria</taxon>
        <taxon>Bacillati</taxon>
        <taxon>Actinomycetota</taxon>
        <taxon>Actinomycetes</taxon>
        <taxon>Pseudonocardiales</taxon>
        <taxon>Pseudonocardiaceae</taxon>
        <taxon>Actinomycetospora</taxon>
    </lineage>
</organism>
<name>A0ABV9ZAT2_9PSEU</name>
<evidence type="ECO:0000259" key="1">
    <source>
        <dbReference type="Pfam" id="PF00561"/>
    </source>
</evidence>
<protein>
    <submittedName>
        <fullName evidence="2">Alpha/beta fold hydrolase</fullName>
    </submittedName>
</protein>
<comment type="caution">
    <text evidence="2">The sequence shown here is derived from an EMBL/GenBank/DDBJ whole genome shotgun (WGS) entry which is preliminary data.</text>
</comment>
<dbReference type="SUPFAM" id="SSF53474">
    <property type="entry name" value="alpha/beta-Hydrolases"/>
    <property type="match status" value="1"/>
</dbReference>
<dbReference type="Pfam" id="PF00561">
    <property type="entry name" value="Abhydrolase_1"/>
    <property type="match status" value="1"/>
</dbReference>
<dbReference type="GO" id="GO:0016787">
    <property type="term" value="F:hydrolase activity"/>
    <property type="evidence" value="ECO:0007669"/>
    <property type="project" value="UniProtKB-KW"/>
</dbReference>
<keyword evidence="3" id="KW-1185">Reference proteome</keyword>
<feature type="domain" description="AB hydrolase-1" evidence="1">
    <location>
        <begin position="42"/>
        <end position="249"/>
    </location>
</feature>
<keyword evidence="2" id="KW-0378">Hydrolase</keyword>
<dbReference type="RefSeq" id="WP_378020575.1">
    <property type="nucleotide sequence ID" value="NZ_JBHSKG010000003.1"/>
</dbReference>
<dbReference type="EMBL" id="JBHSKG010000003">
    <property type="protein sequence ID" value="MFC5138370.1"/>
    <property type="molecule type" value="Genomic_DNA"/>
</dbReference>
<dbReference type="Proteomes" id="UP001596175">
    <property type="component" value="Unassembled WGS sequence"/>
</dbReference>
<accession>A0ABV9ZAT2</accession>
<dbReference type="Gene3D" id="3.40.50.1820">
    <property type="entry name" value="alpha/beta hydrolase"/>
    <property type="match status" value="1"/>
</dbReference>
<gene>
    <name evidence="2" type="ORF">ACFPK1_09030</name>
</gene>
<dbReference type="PANTHER" id="PTHR43433:SF5">
    <property type="entry name" value="AB HYDROLASE-1 DOMAIN-CONTAINING PROTEIN"/>
    <property type="match status" value="1"/>
</dbReference>
<dbReference type="PANTHER" id="PTHR43433">
    <property type="entry name" value="HYDROLASE, ALPHA/BETA FOLD FAMILY PROTEIN"/>
    <property type="match status" value="1"/>
</dbReference>
<evidence type="ECO:0000313" key="3">
    <source>
        <dbReference type="Proteomes" id="UP001596175"/>
    </source>
</evidence>
<sequence>MPEIVVDGRRLYFEVHGAGEDRPRMVAMGGWGTYCHGRLGDLPRAAVADFEVVVLDYRGLGASEDHPDAEASTSSYADDVAALLDHLGGGAVHVLGMVGMGACIGQELAIRRPDLVASLFMTGSWAWADPALTDQLTMLRRVHQELGFAAFQMLCASLSFAPAFYGRHRDRLLGPDGAWGDLAGHADAHARLVEACLGHDTRDRLAAVRVPAFVLHAGRDPITTIEHTGLLAGLLPGAREETWWDASHVLAGKEQKMRLDALLRSFYAEVGELAPAT</sequence>
<dbReference type="InterPro" id="IPR050471">
    <property type="entry name" value="AB_hydrolase"/>
</dbReference>
<proteinExistence type="predicted"/>
<dbReference type="InterPro" id="IPR000073">
    <property type="entry name" value="AB_hydrolase_1"/>
</dbReference>